<dbReference type="OrthoDB" id="1631895at2"/>
<dbReference type="AlphaFoldDB" id="S0PAC1"/>
<evidence type="ECO:0000313" key="2">
    <source>
        <dbReference type="EMBL" id="EOT87210.1"/>
    </source>
</evidence>
<keyword evidence="3" id="KW-1185">Reference proteome</keyword>
<keyword evidence="1" id="KW-0812">Transmembrane</keyword>
<dbReference type="PATRIC" id="fig|1140003.3.peg.265"/>
<evidence type="ECO:0000256" key="1">
    <source>
        <dbReference type="SAM" id="Phobius"/>
    </source>
</evidence>
<dbReference type="eggNOG" id="ENOG5030PZZ">
    <property type="taxonomic scope" value="Bacteria"/>
</dbReference>
<accession>S0PAC1</accession>
<dbReference type="STRING" id="1140003.OMY_00271"/>
<keyword evidence="1" id="KW-1133">Transmembrane helix</keyword>
<dbReference type="Proteomes" id="UP000015961">
    <property type="component" value="Unassembled WGS sequence"/>
</dbReference>
<protein>
    <recommendedName>
        <fullName evidence="4">Niacin transporter NiaX</fullName>
    </recommendedName>
</protein>
<organism evidence="2 3">
    <name type="scientific">Enterococcus sulfureus ATCC 49903</name>
    <dbReference type="NCBI Taxonomy" id="1140003"/>
    <lineage>
        <taxon>Bacteria</taxon>
        <taxon>Bacillati</taxon>
        <taxon>Bacillota</taxon>
        <taxon>Bacilli</taxon>
        <taxon>Lactobacillales</taxon>
        <taxon>Enterococcaceae</taxon>
        <taxon>Enterococcus</taxon>
    </lineage>
</organism>
<feature type="transmembrane region" description="Helical" evidence="1">
    <location>
        <begin position="142"/>
        <end position="169"/>
    </location>
</feature>
<evidence type="ECO:0008006" key="4">
    <source>
        <dbReference type="Google" id="ProtNLM"/>
    </source>
</evidence>
<sequence length="199" mass="21730">MKTRSVRSLTIGALLIAMGILIPMMMPKIVIGPASFTLASHVPVMLAMFFSPTMAIAVALGTTFGFLVTTPFIIAARALTHVVFATIGAFYLQRYPQTVAHPVKFQLFNFVMAMIHAVAEVAMVWAFYATGSISGATIDQNFFGFLFGLLGVGGILHSMIDFTLAFFIAKNLSRLFYIPVFAKAKAQSRTFSEITLEKK</sequence>
<dbReference type="EMBL" id="ASWO01000001">
    <property type="protein sequence ID" value="EOT87210.1"/>
    <property type="molecule type" value="Genomic_DNA"/>
</dbReference>
<feature type="transmembrane region" description="Helical" evidence="1">
    <location>
        <begin position="105"/>
        <end position="130"/>
    </location>
</feature>
<dbReference type="RefSeq" id="WP_016184762.1">
    <property type="nucleotide sequence ID" value="NZ_ASWO01000001.1"/>
</dbReference>
<evidence type="ECO:0000313" key="3">
    <source>
        <dbReference type="Proteomes" id="UP000015961"/>
    </source>
</evidence>
<name>S0PAC1_9ENTE</name>
<feature type="transmembrane region" description="Helical" evidence="1">
    <location>
        <begin position="72"/>
        <end position="93"/>
    </location>
</feature>
<comment type="caution">
    <text evidence="2">The sequence shown here is derived from an EMBL/GenBank/DDBJ whole genome shotgun (WGS) entry which is preliminary data.</text>
</comment>
<feature type="transmembrane region" description="Helical" evidence="1">
    <location>
        <begin position="38"/>
        <end position="60"/>
    </location>
</feature>
<keyword evidence="1" id="KW-0472">Membrane</keyword>
<proteinExistence type="predicted"/>
<gene>
    <name evidence="2" type="ORF">I573_00266</name>
</gene>
<reference evidence="2 3" key="1">
    <citation type="submission" date="2013-03" db="EMBL/GenBank/DDBJ databases">
        <title>The Genome Sequence of Enterococcus sulfureus ATCC_49903 (PacBio/Illumina hybrid assembly).</title>
        <authorList>
            <consortium name="The Broad Institute Genomics Platform"/>
            <consortium name="The Broad Institute Genome Sequencing Center for Infectious Disease"/>
            <person name="Earl A."/>
            <person name="Russ C."/>
            <person name="Gilmore M."/>
            <person name="Surin D."/>
            <person name="Walker B."/>
            <person name="Young S."/>
            <person name="Zeng Q."/>
            <person name="Gargeya S."/>
            <person name="Fitzgerald M."/>
            <person name="Haas B."/>
            <person name="Abouelleil A."/>
            <person name="Allen A.W."/>
            <person name="Alvarado L."/>
            <person name="Arachchi H.M."/>
            <person name="Berlin A.M."/>
            <person name="Chapman S.B."/>
            <person name="Gainer-Dewar J."/>
            <person name="Goldberg J."/>
            <person name="Griggs A."/>
            <person name="Gujja S."/>
            <person name="Hansen M."/>
            <person name="Howarth C."/>
            <person name="Imamovic A."/>
            <person name="Ireland A."/>
            <person name="Larimer J."/>
            <person name="McCowan C."/>
            <person name="Murphy C."/>
            <person name="Pearson M."/>
            <person name="Poon T.W."/>
            <person name="Priest M."/>
            <person name="Roberts A."/>
            <person name="Saif S."/>
            <person name="Shea T."/>
            <person name="Sisk P."/>
            <person name="Sykes S."/>
            <person name="Wortman J."/>
            <person name="Nusbaum C."/>
            <person name="Birren B."/>
        </authorList>
    </citation>
    <scope>NUCLEOTIDE SEQUENCE [LARGE SCALE GENOMIC DNA]</scope>
    <source>
        <strain evidence="2 3">ATCC 49903</strain>
    </source>
</reference>
<feature type="transmembrane region" description="Helical" evidence="1">
    <location>
        <begin position="6"/>
        <end position="26"/>
    </location>
</feature>